<dbReference type="GO" id="GO:0031461">
    <property type="term" value="C:cullin-RING ubiquitin ligase complex"/>
    <property type="evidence" value="ECO:0007669"/>
    <property type="project" value="InterPro"/>
</dbReference>
<evidence type="ECO:0000256" key="2">
    <source>
        <dbReference type="ARBA" id="ARBA00022843"/>
    </source>
</evidence>
<dbReference type="Gene3D" id="3.30.230.130">
    <property type="entry name" value="Cullin, Chain C, Domain 2"/>
    <property type="match status" value="1"/>
</dbReference>
<feature type="domain" description="Cullin family profile" evidence="6">
    <location>
        <begin position="25"/>
        <end position="285"/>
    </location>
</feature>
<dbReference type="Pfam" id="PF26557">
    <property type="entry name" value="Cullin_AB"/>
    <property type="match status" value="1"/>
</dbReference>
<dbReference type="Pfam" id="PF00888">
    <property type="entry name" value="Cullin"/>
    <property type="match status" value="1"/>
</dbReference>
<dbReference type="Gene3D" id="1.10.10.10">
    <property type="entry name" value="Winged helix-like DNA-binding domain superfamily/Winged helix DNA-binding domain"/>
    <property type="match status" value="1"/>
</dbReference>
<dbReference type="Gene3D" id="1.20.1310.10">
    <property type="entry name" value="Cullin Repeats"/>
    <property type="match status" value="1"/>
</dbReference>
<keyword evidence="1" id="KW-1017">Isopeptide bond</keyword>
<dbReference type="Pfam" id="PF10557">
    <property type="entry name" value="Cullin_Nedd8"/>
    <property type="match status" value="1"/>
</dbReference>
<dbReference type="AlphaFoldDB" id="A0A9W8BLH4"/>
<dbReference type="PANTHER" id="PTHR11932">
    <property type="entry name" value="CULLIN"/>
    <property type="match status" value="1"/>
</dbReference>
<dbReference type="PROSITE" id="PS01256">
    <property type="entry name" value="CULLIN_1"/>
    <property type="match status" value="1"/>
</dbReference>
<keyword evidence="2" id="KW-0832">Ubl conjugation</keyword>
<accession>A0A9W8BLH4</accession>
<dbReference type="InterPro" id="IPR019559">
    <property type="entry name" value="Cullin_neddylation_domain"/>
</dbReference>
<keyword evidence="8" id="KW-1185">Reference proteome</keyword>
<dbReference type="InterPro" id="IPR045093">
    <property type="entry name" value="Cullin"/>
</dbReference>
<evidence type="ECO:0000259" key="6">
    <source>
        <dbReference type="PROSITE" id="PS50069"/>
    </source>
</evidence>
<dbReference type="InterPro" id="IPR059120">
    <property type="entry name" value="Cullin-like_AB"/>
</dbReference>
<dbReference type="FunFam" id="1.20.1310.10:FF:000002">
    <property type="entry name" value="cullin-3 isoform X1"/>
    <property type="match status" value="1"/>
</dbReference>
<dbReference type="GO" id="GO:0031625">
    <property type="term" value="F:ubiquitin protein ligase binding"/>
    <property type="evidence" value="ECO:0007669"/>
    <property type="project" value="InterPro"/>
</dbReference>
<evidence type="ECO:0000256" key="1">
    <source>
        <dbReference type="ARBA" id="ARBA00022499"/>
    </source>
</evidence>
<sequence length="417" mass="46879">SFGEGASMRATINDAFIEVINSSNRAPELLSLFIDDNLKNGFKRQAEQEVDHLLERSVLMFRFLKNKDAFEHYYKVHLARRLLFGRSESDDAEQSLVSKLKVECGSQFTLKLEGMFKDMQLSRDMAREYRGLSEFADLGFDLNVSVLTPTFWPAMAPAPPQSQATASAPTASSAHGNRNDSSDLSLILLPDAQLGKAVEAFSSYYLKHHSGRRLTWQYAMGNADIKVHFGSRTHELNASTYQMLILLLFAAADGEAPAKALTMSEIQKQTHIPDESLARQLQSLACAKYKILNKTPKSRDVSPSDIFTFNTEFKAPQYRIRVPVVSARSSVESEKEKAASQAAIGQERMYLIEATIVRIMKTRKQMVHDALVNETIDQLASRFLPTSKMIKDGIGKLLDREYLQRSPDDTRLYSYVA</sequence>
<proteinExistence type="inferred from homology"/>
<dbReference type="SUPFAM" id="SSF75632">
    <property type="entry name" value="Cullin homology domain"/>
    <property type="match status" value="1"/>
</dbReference>
<feature type="compositionally biased region" description="Low complexity" evidence="5">
    <location>
        <begin position="161"/>
        <end position="174"/>
    </location>
</feature>
<dbReference type="InterPro" id="IPR036317">
    <property type="entry name" value="Cullin_homology_sf"/>
</dbReference>
<dbReference type="InterPro" id="IPR016157">
    <property type="entry name" value="Cullin_CS"/>
</dbReference>
<dbReference type="InterPro" id="IPR036388">
    <property type="entry name" value="WH-like_DNA-bd_sf"/>
</dbReference>
<dbReference type="SMART" id="SM00182">
    <property type="entry name" value="CULLIN"/>
    <property type="match status" value="1"/>
</dbReference>
<feature type="non-terminal residue" evidence="7">
    <location>
        <position position="1"/>
    </location>
</feature>
<name>A0A9W8BLH4_9FUNG</name>
<dbReference type="SMART" id="SM00884">
    <property type="entry name" value="Cullin_Nedd8"/>
    <property type="match status" value="1"/>
</dbReference>
<reference evidence="7" key="1">
    <citation type="submission" date="2022-07" db="EMBL/GenBank/DDBJ databases">
        <title>Phylogenomic reconstructions and comparative analyses of Kickxellomycotina fungi.</title>
        <authorList>
            <person name="Reynolds N.K."/>
            <person name="Stajich J.E."/>
            <person name="Barry K."/>
            <person name="Grigoriev I.V."/>
            <person name="Crous P."/>
            <person name="Smith M.E."/>
        </authorList>
    </citation>
    <scope>NUCLEOTIDE SEQUENCE</scope>
    <source>
        <strain evidence="7">IMI 214461</strain>
    </source>
</reference>
<evidence type="ECO:0000256" key="3">
    <source>
        <dbReference type="PROSITE-ProRule" id="PRU00330"/>
    </source>
</evidence>
<dbReference type="InterPro" id="IPR016158">
    <property type="entry name" value="Cullin_homology"/>
</dbReference>
<dbReference type="GO" id="GO:0006511">
    <property type="term" value="P:ubiquitin-dependent protein catabolic process"/>
    <property type="evidence" value="ECO:0007669"/>
    <property type="project" value="InterPro"/>
</dbReference>
<comment type="caution">
    <text evidence="7">The sequence shown here is derived from an EMBL/GenBank/DDBJ whole genome shotgun (WGS) entry which is preliminary data.</text>
</comment>
<evidence type="ECO:0000313" key="7">
    <source>
        <dbReference type="EMBL" id="KAJ2005600.1"/>
    </source>
</evidence>
<evidence type="ECO:0000256" key="5">
    <source>
        <dbReference type="SAM" id="MobiDB-lite"/>
    </source>
</evidence>
<dbReference type="OrthoDB" id="27073at2759"/>
<feature type="region of interest" description="Disordered" evidence="5">
    <location>
        <begin position="158"/>
        <end position="179"/>
    </location>
</feature>
<protein>
    <recommendedName>
        <fullName evidence="6">Cullin family profile domain-containing protein</fullName>
    </recommendedName>
</protein>
<organism evidence="7 8">
    <name type="scientific">Coemansia thaxteri</name>
    <dbReference type="NCBI Taxonomy" id="2663907"/>
    <lineage>
        <taxon>Eukaryota</taxon>
        <taxon>Fungi</taxon>
        <taxon>Fungi incertae sedis</taxon>
        <taxon>Zoopagomycota</taxon>
        <taxon>Kickxellomycotina</taxon>
        <taxon>Kickxellomycetes</taxon>
        <taxon>Kickxellales</taxon>
        <taxon>Kickxellaceae</taxon>
        <taxon>Coemansia</taxon>
    </lineage>
</organism>
<dbReference type="InterPro" id="IPR036390">
    <property type="entry name" value="WH_DNA-bd_sf"/>
</dbReference>
<gene>
    <name evidence="7" type="ORF">H4R26_001875</name>
</gene>
<evidence type="ECO:0000256" key="4">
    <source>
        <dbReference type="RuleBase" id="RU003829"/>
    </source>
</evidence>
<comment type="similarity">
    <text evidence="3 4">Belongs to the cullin family.</text>
</comment>
<dbReference type="EMBL" id="JANBQF010000094">
    <property type="protein sequence ID" value="KAJ2005600.1"/>
    <property type="molecule type" value="Genomic_DNA"/>
</dbReference>
<dbReference type="InterPro" id="IPR001373">
    <property type="entry name" value="Cullin_N"/>
</dbReference>
<dbReference type="Proteomes" id="UP001150907">
    <property type="component" value="Unassembled WGS sequence"/>
</dbReference>
<evidence type="ECO:0000313" key="8">
    <source>
        <dbReference type="Proteomes" id="UP001150907"/>
    </source>
</evidence>
<dbReference type="FunFam" id="1.10.10.10:FF:000014">
    <property type="entry name" value="Cullin 1"/>
    <property type="match status" value="1"/>
</dbReference>
<dbReference type="PROSITE" id="PS50069">
    <property type="entry name" value="CULLIN_2"/>
    <property type="match status" value="1"/>
</dbReference>
<dbReference type="SUPFAM" id="SSF46785">
    <property type="entry name" value="Winged helix' DNA-binding domain"/>
    <property type="match status" value="1"/>
</dbReference>